<proteinExistence type="predicted"/>
<dbReference type="OrthoDB" id="5493262at2"/>
<dbReference type="Proteomes" id="UP000257127">
    <property type="component" value="Unassembled WGS sequence"/>
</dbReference>
<organism evidence="2 3">
    <name type="scientific">Brumimicrobium aurantiacum</name>
    <dbReference type="NCBI Taxonomy" id="1737063"/>
    <lineage>
        <taxon>Bacteria</taxon>
        <taxon>Pseudomonadati</taxon>
        <taxon>Bacteroidota</taxon>
        <taxon>Flavobacteriia</taxon>
        <taxon>Flavobacteriales</taxon>
        <taxon>Crocinitomicaceae</taxon>
        <taxon>Brumimicrobium</taxon>
    </lineage>
</organism>
<dbReference type="PANTHER" id="PTHR41913">
    <property type="entry name" value="DUF1684 DOMAIN-CONTAINING PROTEIN"/>
    <property type="match status" value="1"/>
</dbReference>
<name>A0A3E1EW97_9FLAO</name>
<keyword evidence="3" id="KW-1185">Reference proteome</keyword>
<dbReference type="InterPro" id="IPR012467">
    <property type="entry name" value="DUF1684"/>
</dbReference>
<dbReference type="EMBL" id="QURB01000007">
    <property type="protein sequence ID" value="RFC53830.1"/>
    <property type="molecule type" value="Genomic_DNA"/>
</dbReference>
<feature type="signal peptide" evidence="1">
    <location>
        <begin position="1"/>
        <end position="19"/>
    </location>
</feature>
<reference evidence="2 3" key="1">
    <citation type="submission" date="2018-08" db="EMBL/GenBank/DDBJ databases">
        <title>The draft genome squence of Brumimicrobium sp. N62.</title>
        <authorList>
            <person name="Du Z.-J."/>
            <person name="Luo H.-R."/>
        </authorList>
    </citation>
    <scope>NUCLEOTIDE SEQUENCE [LARGE SCALE GENOMIC DNA]</scope>
    <source>
        <strain evidence="2 3">N62</strain>
    </source>
</reference>
<gene>
    <name evidence="2" type="ORF">DXU93_11940</name>
</gene>
<feature type="chain" id="PRO_5017640941" evidence="1">
    <location>
        <begin position="20"/>
        <end position="200"/>
    </location>
</feature>
<evidence type="ECO:0000256" key="1">
    <source>
        <dbReference type="SAM" id="SignalP"/>
    </source>
</evidence>
<comment type="caution">
    <text evidence="2">The sequence shown here is derived from an EMBL/GenBank/DDBJ whole genome shotgun (WGS) entry which is preliminary data.</text>
</comment>
<evidence type="ECO:0000313" key="2">
    <source>
        <dbReference type="EMBL" id="RFC53830.1"/>
    </source>
</evidence>
<evidence type="ECO:0000313" key="3">
    <source>
        <dbReference type="Proteomes" id="UP000257127"/>
    </source>
</evidence>
<sequence>MKLHLIFLFFLLQCSLVHAQDTYIDSVQNLRDSFEQELLHSNEVLNDQEKEKILNLNYFPIDKSWVITAQFKKKKSRPFKMPTTSSRKVKYQRIGILIFEIDGKEQNLEVYKNLTLKGEKYKDYVFIPFKDANVPEETYGGGRYLDLNMTGDEETIAVDFNLAYNPYCVYSYRYSCPLTPEVNHLEVKINAGVKNPTKKE</sequence>
<dbReference type="Pfam" id="PF07920">
    <property type="entry name" value="DUF1684"/>
    <property type="match status" value="1"/>
</dbReference>
<accession>A0A3E1EW97</accession>
<dbReference type="RefSeq" id="WP_116881526.1">
    <property type="nucleotide sequence ID" value="NZ_QURB01000007.1"/>
</dbReference>
<protein>
    <submittedName>
        <fullName evidence="2">DUF1684 domain-containing protein</fullName>
    </submittedName>
</protein>
<keyword evidence="1" id="KW-0732">Signal</keyword>
<dbReference type="AlphaFoldDB" id="A0A3E1EW97"/>
<dbReference type="PANTHER" id="PTHR41913:SF1">
    <property type="entry name" value="DUF1684 DOMAIN-CONTAINING PROTEIN"/>
    <property type="match status" value="1"/>
</dbReference>